<accession>F7YUR9</accession>
<dbReference type="InterPro" id="IPR003593">
    <property type="entry name" value="AAA+_ATPase"/>
</dbReference>
<dbReference type="PANTHER" id="PTHR43776:SF7">
    <property type="entry name" value="D,D-DIPEPTIDE TRANSPORT ATP-BINDING PROTEIN DDPF-RELATED"/>
    <property type="match status" value="1"/>
</dbReference>
<evidence type="ECO:0000256" key="1">
    <source>
        <dbReference type="ARBA" id="ARBA00005417"/>
    </source>
</evidence>
<dbReference type="InterPro" id="IPR017871">
    <property type="entry name" value="ABC_transporter-like_CS"/>
</dbReference>
<dbReference type="Gene3D" id="3.40.50.300">
    <property type="entry name" value="P-loop containing nucleotide triphosphate hydrolases"/>
    <property type="match status" value="1"/>
</dbReference>
<evidence type="ECO:0000313" key="6">
    <source>
        <dbReference type="EMBL" id="AEH50256.1"/>
    </source>
</evidence>
<feature type="domain" description="ABC transporter" evidence="5">
    <location>
        <begin position="6"/>
        <end position="260"/>
    </location>
</feature>
<dbReference type="NCBIfam" id="TIGR01727">
    <property type="entry name" value="oligo_HPY"/>
    <property type="match status" value="1"/>
</dbReference>
<dbReference type="PROSITE" id="PS00211">
    <property type="entry name" value="ABC_TRANSPORTER_1"/>
    <property type="match status" value="1"/>
</dbReference>
<dbReference type="HOGENOM" id="CLU_000604_1_23_0"/>
<evidence type="ECO:0000259" key="5">
    <source>
        <dbReference type="PROSITE" id="PS50893"/>
    </source>
</evidence>
<dbReference type="CDD" id="cd03257">
    <property type="entry name" value="ABC_NikE_OppD_transporters"/>
    <property type="match status" value="1"/>
</dbReference>
<dbReference type="InterPro" id="IPR003439">
    <property type="entry name" value="ABC_transporter-like_ATP-bd"/>
</dbReference>
<dbReference type="SUPFAM" id="SSF52540">
    <property type="entry name" value="P-loop containing nucleoside triphosphate hydrolases"/>
    <property type="match status" value="1"/>
</dbReference>
<dbReference type="PANTHER" id="PTHR43776">
    <property type="entry name" value="TRANSPORT ATP-BINDING PROTEIN"/>
    <property type="match status" value="1"/>
</dbReference>
<keyword evidence="2" id="KW-0813">Transport</keyword>
<keyword evidence="7" id="KW-1185">Reference proteome</keyword>
<dbReference type="InterPro" id="IPR027417">
    <property type="entry name" value="P-loop_NTPase"/>
</dbReference>
<dbReference type="AlphaFoldDB" id="F7YUR9"/>
<evidence type="ECO:0000256" key="4">
    <source>
        <dbReference type="ARBA" id="ARBA00022840"/>
    </source>
</evidence>
<evidence type="ECO:0000313" key="7">
    <source>
        <dbReference type="Proteomes" id="UP000006804"/>
    </source>
</evidence>
<dbReference type="GO" id="GO:0055085">
    <property type="term" value="P:transmembrane transport"/>
    <property type="evidence" value="ECO:0007669"/>
    <property type="project" value="UniProtKB-ARBA"/>
</dbReference>
<dbReference type="FunFam" id="3.40.50.300:FF:000016">
    <property type="entry name" value="Oligopeptide ABC transporter ATP-binding component"/>
    <property type="match status" value="1"/>
</dbReference>
<dbReference type="eggNOG" id="COG4608">
    <property type="taxonomic scope" value="Bacteria"/>
</dbReference>
<dbReference type="InterPro" id="IPR050319">
    <property type="entry name" value="ABC_transp_ATP-bind"/>
</dbReference>
<dbReference type="Pfam" id="PF00005">
    <property type="entry name" value="ABC_tran"/>
    <property type="match status" value="1"/>
</dbReference>
<keyword evidence="3" id="KW-0547">Nucleotide-binding</keyword>
<dbReference type="Proteomes" id="UP000006804">
    <property type="component" value="Chromosome"/>
</dbReference>
<dbReference type="GO" id="GO:0005524">
    <property type="term" value="F:ATP binding"/>
    <property type="evidence" value="ECO:0007669"/>
    <property type="project" value="UniProtKB-KW"/>
</dbReference>
<evidence type="ECO:0000256" key="2">
    <source>
        <dbReference type="ARBA" id="ARBA00022448"/>
    </source>
</evidence>
<proteinExistence type="inferred from homology"/>
<dbReference type="GO" id="GO:0016887">
    <property type="term" value="F:ATP hydrolysis activity"/>
    <property type="evidence" value="ECO:0007669"/>
    <property type="project" value="InterPro"/>
</dbReference>
<dbReference type="PROSITE" id="PS50893">
    <property type="entry name" value="ABC_TRANSPORTER_2"/>
    <property type="match status" value="1"/>
</dbReference>
<organism evidence="6 7">
    <name type="scientific">Pseudothermotoga thermarum DSM 5069</name>
    <dbReference type="NCBI Taxonomy" id="688269"/>
    <lineage>
        <taxon>Bacteria</taxon>
        <taxon>Thermotogati</taxon>
        <taxon>Thermotogota</taxon>
        <taxon>Thermotogae</taxon>
        <taxon>Thermotogales</taxon>
        <taxon>Thermotogaceae</taxon>
        <taxon>Pseudothermotoga</taxon>
    </lineage>
</organism>
<reference evidence="6 7" key="1">
    <citation type="submission" date="2010-11" db="EMBL/GenBank/DDBJ databases">
        <title>The complete genome of Thermotoga thermarum DSM 5069.</title>
        <authorList>
            <consortium name="US DOE Joint Genome Institute (JGI-PGF)"/>
            <person name="Lucas S."/>
            <person name="Copeland A."/>
            <person name="Lapidus A."/>
            <person name="Bruce D."/>
            <person name="Goodwin L."/>
            <person name="Pitluck S."/>
            <person name="Kyrpides N."/>
            <person name="Mavromatis K."/>
            <person name="Ivanova N."/>
            <person name="Zeytun A."/>
            <person name="Brettin T."/>
            <person name="Detter J.C."/>
            <person name="Tapia R."/>
            <person name="Han C."/>
            <person name="Land M."/>
            <person name="Hauser L."/>
            <person name="Markowitz V."/>
            <person name="Cheng J.-F."/>
            <person name="Hugenholtz P."/>
            <person name="Woyke T."/>
            <person name="Wu D."/>
            <person name="Spring S."/>
            <person name="Schroeder M."/>
            <person name="Brambilla E."/>
            <person name="Klenk H.-P."/>
            <person name="Eisen J.A."/>
        </authorList>
    </citation>
    <scope>NUCLEOTIDE SEQUENCE [LARGE SCALE GENOMIC DNA]</scope>
    <source>
        <strain evidence="6 7">DSM 5069</strain>
    </source>
</reference>
<keyword evidence="4" id="KW-0067">ATP-binding</keyword>
<dbReference type="SMART" id="SM00382">
    <property type="entry name" value="AAA"/>
    <property type="match status" value="1"/>
</dbReference>
<dbReference type="GO" id="GO:0015833">
    <property type="term" value="P:peptide transport"/>
    <property type="evidence" value="ECO:0007669"/>
    <property type="project" value="InterPro"/>
</dbReference>
<dbReference type="PATRIC" id="fig|688269.3.peg.155"/>
<dbReference type="InterPro" id="IPR013563">
    <property type="entry name" value="Oligopep_ABC_C"/>
</dbReference>
<name>F7YUR9_9THEM</name>
<sequence>MKNSLLEVKNLKKYFPVMRGFFKKVVGYVRAVDDISFDIKEGETLALVGESGCGKTTTAKCILRAIDPTEGQIILRVDGKEVDLAKLSKKELKPYRRYMQMVFQNPYTSLNPRMKVRDIIAEPLVVNKVASGKEIEDRVAELMKAVGLHPDYMVRYPHAFSGGQRQRIVIARALALNPKLVICDEPVAALDVSIRSQILNLLAELQEKFGLTYLFISHDLGVVYHIADRIAVMYLGKIVEFARTEELFENPKHPYTESLLNSVPKPDPSFRAENLRPIEGEVPNPMNPPSGCYFHPRCPFAQKVCQEESPKFENLGTAEEPHFVACHFAEKLALKGMSVKTL</sequence>
<dbReference type="KEGG" id="tta:Theth_0152"/>
<dbReference type="EMBL" id="CP002351">
    <property type="protein sequence ID" value="AEH50256.1"/>
    <property type="molecule type" value="Genomic_DNA"/>
</dbReference>
<evidence type="ECO:0000256" key="3">
    <source>
        <dbReference type="ARBA" id="ARBA00022741"/>
    </source>
</evidence>
<gene>
    <name evidence="6" type="ORF">Theth_0152</name>
</gene>
<dbReference type="Pfam" id="PF08352">
    <property type="entry name" value="oligo_HPY"/>
    <property type="match status" value="1"/>
</dbReference>
<protein>
    <submittedName>
        <fullName evidence="6">Oligopeptide/dipeptide ABC transporter, ATPase subunit</fullName>
    </submittedName>
</protein>
<dbReference type="STRING" id="688269.Theth_0152"/>
<comment type="similarity">
    <text evidence="1">Belongs to the ABC transporter superfamily.</text>
</comment>